<dbReference type="EMBL" id="BLXT01002087">
    <property type="protein sequence ID" value="GFN91044.1"/>
    <property type="molecule type" value="Genomic_DNA"/>
</dbReference>
<accession>A0AAV3Z915</accession>
<protein>
    <submittedName>
        <fullName evidence="1">Uncharacterized protein</fullName>
    </submittedName>
</protein>
<proteinExistence type="predicted"/>
<evidence type="ECO:0000313" key="1">
    <source>
        <dbReference type="EMBL" id="GFN91044.1"/>
    </source>
</evidence>
<evidence type="ECO:0000313" key="2">
    <source>
        <dbReference type="Proteomes" id="UP000735302"/>
    </source>
</evidence>
<reference evidence="1 2" key="1">
    <citation type="journal article" date="2021" name="Elife">
        <title>Chloroplast acquisition without the gene transfer in kleptoplastic sea slugs, Plakobranchus ocellatus.</title>
        <authorList>
            <person name="Maeda T."/>
            <person name="Takahashi S."/>
            <person name="Yoshida T."/>
            <person name="Shimamura S."/>
            <person name="Takaki Y."/>
            <person name="Nagai Y."/>
            <person name="Toyoda A."/>
            <person name="Suzuki Y."/>
            <person name="Arimoto A."/>
            <person name="Ishii H."/>
            <person name="Satoh N."/>
            <person name="Nishiyama T."/>
            <person name="Hasebe M."/>
            <person name="Maruyama T."/>
            <person name="Minagawa J."/>
            <person name="Obokata J."/>
            <person name="Shigenobu S."/>
        </authorList>
    </citation>
    <scope>NUCLEOTIDE SEQUENCE [LARGE SCALE GENOMIC DNA]</scope>
</reference>
<comment type="caution">
    <text evidence="1">The sequence shown here is derived from an EMBL/GenBank/DDBJ whole genome shotgun (WGS) entry which is preliminary data.</text>
</comment>
<keyword evidence="2" id="KW-1185">Reference proteome</keyword>
<name>A0AAV3Z915_9GAST</name>
<gene>
    <name evidence="1" type="ORF">PoB_001755000</name>
</gene>
<organism evidence="1 2">
    <name type="scientific">Plakobranchus ocellatus</name>
    <dbReference type="NCBI Taxonomy" id="259542"/>
    <lineage>
        <taxon>Eukaryota</taxon>
        <taxon>Metazoa</taxon>
        <taxon>Spiralia</taxon>
        <taxon>Lophotrochozoa</taxon>
        <taxon>Mollusca</taxon>
        <taxon>Gastropoda</taxon>
        <taxon>Heterobranchia</taxon>
        <taxon>Euthyneura</taxon>
        <taxon>Panpulmonata</taxon>
        <taxon>Sacoglossa</taxon>
        <taxon>Placobranchoidea</taxon>
        <taxon>Plakobranchidae</taxon>
        <taxon>Plakobranchus</taxon>
    </lineage>
</organism>
<dbReference type="AlphaFoldDB" id="A0AAV3Z915"/>
<dbReference type="Proteomes" id="UP000735302">
    <property type="component" value="Unassembled WGS sequence"/>
</dbReference>
<sequence length="119" mass="13461">MAVPNLAYVSPMPVNTFRSAIKTTNTNSRTQILLLYTMINFHNGTLETSLYSKPTDAFTNYLHWTSCHPHHTRGTVPYSLALCLVRRMHNYKSTYTTFNTSKGSPPKTIQMAIYKAVGD</sequence>